<dbReference type="InterPro" id="IPR029045">
    <property type="entry name" value="ClpP/crotonase-like_dom_sf"/>
</dbReference>
<organism evidence="2 3">
    <name type="scientific">Trifolium subterraneum</name>
    <name type="common">Subterranean clover</name>
    <dbReference type="NCBI Taxonomy" id="3900"/>
    <lineage>
        <taxon>Eukaryota</taxon>
        <taxon>Viridiplantae</taxon>
        <taxon>Streptophyta</taxon>
        <taxon>Embryophyta</taxon>
        <taxon>Tracheophyta</taxon>
        <taxon>Spermatophyta</taxon>
        <taxon>Magnoliopsida</taxon>
        <taxon>eudicotyledons</taxon>
        <taxon>Gunneridae</taxon>
        <taxon>Pentapetalae</taxon>
        <taxon>rosids</taxon>
        <taxon>fabids</taxon>
        <taxon>Fabales</taxon>
        <taxon>Fabaceae</taxon>
        <taxon>Papilionoideae</taxon>
        <taxon>50 kb inversion clade</taxon>
        <taxon>NPAAA clade</taxon>
        <taxon>Hologalegina</taxon>
        <taxon>IRL clade</taxon>
        <taxon>Trifolieae</taxon>
        <taxon>Trifolium</taxon>
    </lineage>
</organism>
<keyword evidence="3" id="KW-1185">Reference proteome</keyword>
<proteinExistence type="inferred from homology"/>
<name>A0A2Z6NS28_TRISU</name>
<dbReference type="EMBL" id="DF973504">
    <property type="protein sequence ID" value="GAU32777.1"/>
    <property type="molecule type" value="Genomic_DNA"/>
</dbReference>
<dbReference type="SUPFAM" id="SSF52096">
    <property type="entry name" value="ClpP/crotonase"/>
    <property type="match status" value="1"/>
</dbReference>
<dbReference type="Pfam" id="PF00574">
    <property type="entry name" value="CLP_protease"/>
    <property type="match status" value="1"/>
</dbReference>
<dbReference type="InterPro" id="IPR023562">
    <property type="entry name" value="ClpP/TepA"/>
</dbReference>
<dbReference type="PANTHER" id="PTHR10381">
    <property type="entry name" value="ATP-DEPENDENT CLP PROTEASE PROTEOLYTIC SUBUNIT"/>
    <property type="match status" value="1"/>
</dbReference>
<dbReference type="GO" id="GO:0051117">
    <property type="term" value="F:ATPase binding"/>
    <property type="evidence" value="ECO:0007669"/>
    <property type="project" value="TreeGrafter"/>
</dbReference>
<dbReference type="Proteomes" id="UP000242715">
    <property type="component" value="Unassembled WGS sequence"/>
</dbReference>
<dbReference type="GO" id="GO:0004176">
    <property type="term" value="F:ATP-dependent peptidase activity"/>
    <property type="evidence" value="ECO:0007669"/>
    <property type="project" value="InterPro"/>
</dbReference>
<dbReference type="GO" id="GO:0009368">
    <property type="term" value="C:endopeptidase Clp complex"/>
    <property type="evidence" value="ECO:0007669"/>
    <property type="project" value="TreeGrafter"/>
</dbReference>
<evidence type="ECO:0000256" key="1">
    <source>
        <dbReference type="ARBA" id="ARBA00007039"/>
    </source>
</evidence>
<dbReference type="GO" id="GO:0006515">
    <property type="term" value="P:protein quality control for misfolded or incompletely synthesized proteins"/>
    <property type="evidence" value="ECO:0007669"/>
    <property type="project" value="TreeGrafter"/>
</dbReference>
<reference evidence="3" key="1">
    <citation type="journal article" date="2017" name="Front. Plant Sci.">
        <title>Climate Clever Clovers: New Paradigm to Reduce the Environmental Footprint of Ruminants by Breeding Low Methanogenic Forages Utilizing Haplotype Variation.</title>
        <authorList>
            <person name="Kaur P."/>
            <person name="Appels R."/>
            <person name="Bayer P.E."/>
            <person name="Keeble-Gagnere G."/>
            <person name="Wang J."/>
            <person name="Hirakawa H."/>
            <person name="Shirasawa K."/>
            <person name="Vercoe P."/>
            <person name="Stefanova K."/>
            <person name="Durmic Z."/>
            <person name="Nichols P."/>
            <person name="Revell C."/>
            <person name="Isobe S.N."/>
            <person name="Edwards D."/>
            <person name="Erskine W."/>
        </authorList>
    </citation>
    <scope>NUCLEOTIDE SEQUENCE [LARGE SCALE GENOMIC DNA]</scope>
    <source>
        <strain evidence="3">cv. Daliak</strain>
    </source>
</reference>
<gene>
    <name evidence="2" type="ORF">TSUD_323460</name>
</gene>
<dbReference type="GO" id="GO:0004252">
    <property type="term" value="F:serine-type endopeptidase activity"/>
    <property type="evidence" value="ECO:0007669"/>
    <property type="project" value="InterPro"/>
</dbReference>
<evidence type="ECO:0000313" key="2">
    <source>
        <dbReference type="EMBL" id="GAU32777.1"/>
    </source>
</evidence>
<dbReference type="CDD" id="cd07017">
    <property type="entry name" value="S14_ClpP_2"/>
    <property type="match status" value="1"/>
</dbReference>
<protein>
    <recommendedName>
        <fullName evidence="4">ATP-dependent Clp protease proteolytic subunit</fullName>
    </recommendedName>
</protein>
<sequence>MKWNGTEDLLSIFLDADDPKKDIKLFINSTGGSVTAGMGIYDAMKLCKADIAAGTKGKRYCMPNSRVMIHLPLRGGGGKAKDKEEKQQEFQTQQEFITSVEQSINIITTVREKICSLPRSQPPQLSTSSFSWVISSYTHKKPLLKSLETNISLASVPPPKPPDLLIVHYEHSPPTSLSKPLEPLDLKSMSETISSLADFLIAQSQPLAPPSSSTSLLINSRSPESAYGRNELFAVTKFPVTLHVSRT</sequence>
<dbReference type="Gene3D" id="3.90.226.10">
    <property type="entry name" value="2-enoyl-CoA Hydratase, Chain A, domain 1"/>
    <property type="match status" value="2"/>
</dbReference>
<dbReference type="GO" id="GO:0009532">
    <property type="term" value="C:plastid stroma"/>
    <property type="evidence" value="ECO:0007669"/>
    <property type="project" value="UniProtKB-ARBA"/>
</dbReference>
<comment type="similarity">
    <text evidence="1">Belongs to the peptidase S14 family.</text>
</comment>
<accession>A0A2Z6NS28</accession>
<evidence type="ECO:0000313" key="3">
    <source>
        <dbReference type="Proteomes" id="UP000242715"/>
    </source>
</evidence>
<dbReference type="InterPro" id="IPR001907">
    <property type="entry name" value="ClpP"/>
</dbReference>
<dbReference type="PANTHER" id="PTHR10381:SF50">
    <property type="entry name" value="ATP-DEPENDENT CLP PROTEASE PROTEOLYTIC SUBUNIT 3, CHLOROPLASTIC"/>
    <property type="match status" value="1"/>
</dbReference>
<dbReference type="AlphaFoldDB" id="A0A2Z6NS28"/>
<evidence type="ECO:0008006" key="4">
    <source>
        <dbReference type="Google" id="ProtNLM"/>
    </source>
</evidence>